<reference evidence="8" key="1">
    <citation type="submission" date="2018-05" db="EMBL/GenBank/DDBJ databases">
        <authorList>
            <person name="Lanie J.A."/>
            <person name="Ng W.-L."/>
            <person name="Kazmierczak K.M."/>
            <person name="Andrzejewski T.M."/>
            <person name="Davidsen T.M."/>
            <person name="Wayne K.J."/>
            <person name="Tettelin H."/>
            <person name="Glass J.I."/>
            <person name="Rusch D."/>
            <person name="Podicherti R."/>
            <person name="Tsui H.-C.T."/>
            <person name="Winkler M.E."/>
        </authorList>
    </citation>
    <scope>NUCLEOTIDE SEQUENCE</scope>
</reference>
<proteinExistence type="inferred from homology"/>
<sequence length="176" mass="19372">VTPSSNTNLSYIKIDHVEVICDLEPVSSSTISVVKNAAESALYAEHKAGPIDVTVMIANDEQIRKLNREFKGEDEITDVLAFNTYVKNDDADADEWPDFPGSGIRSRVNKQRLGDIAICLPQVARQAAENGNTIDNELAMLTIHGVLHLLGYDHASLEEETVMFGKTEVILSKVFN</sequence>
<dbReference type="InterPro" id="IPR002036">
    <property type="entry name" value="YbeY"/>
</dbReference>
<accession>A0A381UZE8</accession>
<evidence type="ECO:0000256" key="3">
    <source>
        <dbReference type="ARBA" id="ARBA00022722"/>
    </source>
</evidence>
<comment type="cofactor">
    <cofactor evidence="1">
        <name>Zn(2+)</name>
        <dbReference type="ChEBI" id="CHEBI:29105"/>
    </cofactor>
</comment>
<dbReference type="GO" id="GO:0046872">
    <property type="term" value="F:metal ion binding"/>
    <property type="evidence" value="ECO:0007669"/>
    <property type="project" value="UniProtKB-KW"/>
</dbReference>
<keyword evidence="7" id="KW-0862">Zinc</keyword>
<comment type="similarity">
    <text evidence="2">Belongs to the endoribonuclease YbeY family.</text>
</comment>
<organism evidence="8">
    <name type="scientific">marine metagenome</name>
    <dbReference type="NCBI Taxonomy" id="408172"/>
    <lineage>
        <taxon>unclassified sequences</taxon>
        <taxon>metagenomes</taxon>
        <taxon>ecological metagenomes</taxon>
    </lineage>
</organism>
<dbReference type="PANTHER" id="PTHR46986:SF1">
    <property type="entry name" value="ENDORIBONUCLEASE YBEY, CHLOROPLASTIC"/>
    <property type="match status" value="1"/>
</dbReference>
<dbReference type="Gene3D" id="3.40.390.30">
    <property type="entry name" value="Metalloproteases ('zincins'), catalytic domain"/>
    <property type="match status" value="1"/>
</dbReference>
<dbReference type="EMBL" id="UINC01007464">
    <property type="protein sequence ID" value="SVA33475.1"/>
    <property type="molecule type" value="Genomic_DNA"/>
</dbReference>
<name>A0A381UZE8_9ZZZZ</name>
<keyword evidence="4" id="KW-0479">Metal-binding</keyword>
<dbReference type="HAMAP" id="MF_00009">
    <property type="entry name" value="Endoribonucl_YbeY"/>
    <property type="match status" value="1"/>
</dbReference>
<evidence type="ECO:0000256" key="5">
    <source>
        <dbReference type="ARBA" id="ARBA00022759"/>
    </source>
</evidence>
<dbReference type="InterPro" id="IPR020549">
    <property type="entry name" value="YbeY_CS"/>
</dbReference>
<evidence type="ECO:0000256" key="1">
    <source>
        <dbReference type="ARBA" id="ARBA00001947"/>
    </source>
</evidence>
<dbReference type="Pfam" id="PF02130">
    <property type="entry name" value="YbeY"/>
    <property type="match status" value="1"/>
</dbReference>
<evidence type="ECO:0000256" key="6">
    <source>
        <dbReference type="ARBA" id="ARBA00022801"/>
    </source>
</evidence>
<dbReference type="GO" id="GO:0004519">
    <property type="term" value="F:endonuclease activity"/>
    <property type="evidence" value="ECO:0007669"/>
    <property type="project" value="UniProtKB-KW"/>
</dbReference>
<dbReference type="InterPro" id="IPR023091">
    <property type="entry name" value="MetalPrtase_cat_dom_sf_prd"/>
</dbReference>
<dbReference type="GO" id="GO:0004222">
    <property type="term" value="F:metalloendopeptidase activity"/>
    <property type="evidence" value="ECO:0007669"/>
    <property type="project" value="InterPro"/>
</dbReference>
<evidence type="ECO:0000256" key="4">
    <source>
        <dbReference type="ARBA" id="ARBA00022723"/>
    </source>
</evidence>
<keyword evidence="6" id="KW-0378">Hydrolase</keyword>
<keyword evidence="3" id="KW-0540">Nuclease</keyword>
<evidence type="ECO:0008006" key="9">
    <source>
        <dbReference type="Google" id="ProtNLM"/>
    </source>
</evidence>
<evidence type="ECO:0000256" key="7">
    <source>
        <dbReference type="ARBA" id="ARBA00022833"/>
    </source>
</evidence>
<protein>
    <recommendedName>
        <fullName evidence="9">rRNA maturation RNase YbeY</fullName>
    </recommendedName>
</protein>
<feature type="non-terminal residue" evidence="8">
    <location>
        <position position="1"/>
    </location>
</feature>
<dbReference type="SUPFAM" id="SSF55486">
    <property type="entry name" value="Metalloproteases ('zincins'), catalytic domain"/>
    <property type="match status" value="1"/>
</dbReference>
<dbReference type="PROSITE" id="PS01306">
    <property type="entry name" value="UPF0054"/>
    <property type="match status" value="1"/>
</dbReference>
<dbReference type="PANTHER" id="PTHR46986">
    <property type="entry name" value="ENDORIBONUCLEASE YBEY, CHLOROPLASTIC"/>
    <property type="match status" value="1"/>
</dbReference>
<dbReference type="AlphaFoldDB" id="A0A381UZE8"/>
<gene>
    <name evidence="8" type="ORF">METZ01_LOCUS86329</name>
</gene>
<evidence type="ECO:0000256" key="2">
    <source>
        <dbReference type="ARBA" id="ARBA00010875"/>
    </source>
</evidence>
<dbReference type="GO" id="GO:0006364">
    <property type="term" value="P:rRNA processing"/>
    <property type="evidence" value="ECO:0007669"/>
    <property type="project" value="InterPro"/>
</dbReference>
<dbReference type="NCBIfam" id="TIGR00043">
    <property type="entry name" value="rRNA maturation RNase YbeY"/>
    <property type="match status" value="1"/>
</dbReference>
<evidence type="ECO:0000313" key="8">
    <source>
        <dbReference type="EMBL" id="SVA33475.1"/>
    </source>
</evidence>
<keyword evidence="5" id="KW-0255">Endonuclease</keyword>